<protein>
    <submittedName>
        <fullName evidence="1">Uncharacterized protein</fullName>
    </submittedName>
</protein>
<keyword evidence="2" id="KW-1185">Reference proteome</keyword>
<dbReference type="Proteomes" id="UP000298058">
    <property type="component" value="Unassembled WGS sequence"/>
</dbReference>
<accession>A0A4R9M383</accession>
<dbReference type="AlphaFoldDB" id="A0A4R9M383"/>
<dbReference type="OrthoDB" id="344178at2"/>
<dbReference type="RefSeq" id="WP_135759305.1">
    <property type="nucleotide sequence ID" value="NZ_RQHW01000013.1"/>
</dbReference>
<name>A0A4R9M383_9LEPT</name>
<evidence type="ECO:0000313" key="2">
    <source>
        <dbReference type="Proteomes" id="UP000298058"/>
    </source>
</evidence>
<evidence type="ECO:0000313" key="1">
    <source>
        <dbReference type="EMBL" id="TGN20441.1"/>
    </source>
</evidence>
<dbReference type="EMBL" id="RQHW01000013">
    <property type="protein sequence ID" value="TGN20441.1"/>
    <property type="molecule type" value="Genomic_DNA"/>
</dbReference>
<sequence>MKYFIFILSFSFLLTNCSAERKKSINDKKETCTNQAATAYVASSNAAITGSYSFQYSCSATSGYSPSCYEYFSSTKKDDLCPIGYSKAKVKCSVQNLIGVCRYKPADTTNQVVTVVFTKPGDSSEQATSFCASGDINGIFTQNYSDPTASSVDFGQTILSYLLCIEKAEKN</sequence>
<organism evidence="1 2">
    <name type="scientific">Leptospira idonii</name>
    <dbReference type="NCBI Taxonomy" id="1193500"/>
    <lineage>
        <taxon>Bacteria</taxon>
        <taxon>Pseudomonadati</taxon>
        <taxon>Spirochaetota</taxon>
        <taxon>Spirochaetia</taxon>
        <taxon>Leptospirales</taxon>
        <taxon>Leptospiraceae</taxon>
        <taxon>Leptospira</taxon>
    </lineage>
</organism>
<comment type="caution">
    <text evidence="1">The sequence shown here is derived from an EMBL/GenBank/DDBJ whole genome shotgun (WGS) entry which is preliminary data.</text>
</comment>
<proteinExistence type="predicted"/>
<gene>
    <name evidence="1" type="ORF">EHS15_04330</name>
</gene>
<reference evidence="1" key="1">
    <citation type="journal article" date="2019" name="PLoS Negl. Trop. Dis.">
        <title>Revisiting the worldwide diversity of Leptospira species in the environment.</title>
        <authorList>
            <person name="Vincent A.T."/>
            <person name="Schiettekatte O."/>
            <person name="Bourhy P."/>
            <person name="Veyrier F.J."/>
            <person name="Picardeau M."/>
        </authorList>
    </citation>
    <scope>NUCLEOTIDE SEQUENCE [LARGE SCALE GENOMIC DNA]</scope>
    <source>
        <strain evidence="1">201300427</strain>
    </source>
</reference>